<dbReference type="PANTHER" id="PTHR43333:SF1">
    <property type="entry name" value="D-ISOMER SPECIFIC 2-HYDROXYACID DEHYDROGENASE NAD-BINDING DOMAIN-CONTAINING PROTEIN"/>
    <property type="match status" value="1"/>
</dbReference>
<proteinExistence type="predicted"/>
<dbReference type="Gene3D" id="3.40.50.720">
    <property type="entry name" value="NAD(P)-binding Rossmann-like Domain"/>
    <property type="match status" value="2"/>
</dbReference>
<evidence type="ECO:0000256" key="3">
    <source>
        <dbReference type="SAM" id="MobiDB-lite"/>
    </source>
</evidence>
<accession>A0A538SP57</accession>
<dbReference type="InterPro" id="IPR006140">
    <property type="entry name" value="D-isomer_DH_NAD-bd"/>
</dbReference>
<feature type="domain" description="D-isomer specific 2-hydroxyacid dehydrogenase NAD-binding" evidence="4">
    <location>
        <begin position="260"/>
        <end position="435"/>
    </location>
</feature>
<dbReference type="InterPro" id="IPR036291">
    <property type="entry name" value="NAD(P)-bd_dom_sf"/>
</dbReference>
<reference evidence="5 6" key="1">
    <citation type="journal article" date="2019" name="Nat. Microbiol.">
        <title>Mediterranean grassland soil C-N compound turnover is dependent on rainfall and depth, and is mediated by genomically divergent microorganisms.</title>
        <authorList>
            <person name="Diamond S."/>
            <person name="Andeer P.F."/>
            <person name="Li Z."/>
            <person name="Crits-Christoph A."/>
            <person name="Burstein D."/>
            <person name="Anantharaman K."/>
            <person name="Lane K.R."/>
            <person name="Thomas B.C."/>
            <person name="Pan C."/>
            <person name="Northen T.R."/>
            <person name="Banfield J.F."/>
        </authorList>
    </citation>
    <scope>NUCLEOTIDE SEQUENCE [LARGE SCALE GENOMIC DNA]</scope>
    <source>
        <strain evidence="5">WS_4</strain>
    </source>
</reference>
<dbReference type="GO" id="GO:0051287">
    <property type="term" value="F:NAD binding"/>
    <property type="evidence" value="ECO:0007669"/>
    <property type="project" value="InterPro"/>
</dbReference>
<evidence type="ECO:0000259" key="4">
    <source>
        <dbReference type="Pfam" id="PF02826"/>
    </source>
</evidence>
<dbReference type="EMBL" id="VBOU01000089">
    <property type="protein sequence ID" value="TMQ53162.1"/>
    <property type="molecule type" value="Genomic_DNA"/>
</dbReference>
<dbReference type="SUPFAM" id="SSF51735">
    <property type="entry name" value="NAD(P)-binding Rossmann-fold domains"/>
    <property type="match status" value="1"/>
</dbReference>
<dbReference type="CDD" id="cd05300">
    <property type="entry name" value="2-Hacid_dh_1"/>
    <property type="match status" value="1"/>
</dbReference>
<evidence type="ECO:0000313" key="5">
    <source>
        <dbReference type="EMBL" id="TMQ53162.1"/>
    </source>
</evidence>
<dbReference type="PANTHER" id="PTHR43333">
    <property type="entry name" value="2-HACID_DH_C DOMAIN-CONTAINING PROTEIN"/>
    <property type="match status" value="1"/>
</dbReference>
<name>A0A538SP57_UNCEI</name>
<gene>
    <name evidence="5" type="ORF">E6K74_10015</name>
</gene>
<evidence type="ECO:0000256" key="2">
    <source>
        <dbReference type="ARBA" id="ARBA00023027"/>
    </source>
</evidence>
<sequence>MARKPFRGARGSDRAGARLDVALCRITGRAGGGRACAAPLGAGDGAHAALSRACRRRGPRARRRVQRFRGAPPRARRGYPGRRGLRGNRAPIRIRATGPPGRRCGDRAWVPSLRRARTVPLPAGSPRVHATARAGSGVSGSRRRARPGKRREEHRGVARVSDRVLITSSDPEGLARAIEEEIDEPFPWCRLDARGFEQSTVWFCAGAPPESPLRLPKLGWIQSGWAGVENWFLRPEWTGEVILTRTVGDFPQRIAQHVFGYLLARALRVDETLRQMAERTWKRWTPESLAGKNLLVVGMGAIGLEIAATAKAFQMHVAGVRRGGGKNGRPSVEGGKEGARDLPVLLGWADVVVSLLPLTPETESFWSAERFASMKAGSTFINVSRGGTVEEAALLRALGRGKPRTAILDVFREEPLPADHPLRGRDDVWITPHIAGVSTIPPLARDFAENWRRFRAGEPLHNQIDRARGY</sequence>
<comment type="caution">
    <text evidence="5">The sequence shown here is derived from an EMBL/GenBank/DDBJ whole genome shotgun (WGS) entry which is preliminary data.</text>
</comment>
<evidence type="ECO:0000256" key="1">
    <source>
        <dbReference type="ARBA" id="ARBA00023002"/>
    </source>
</evidence>
<dbReference type="Pfam" id="PF02826">
    <property type="entry name" value="2-Hacid_dh_C"/>
    <property type="match status" value="1"/>
</dbReference>
<dbReference type="Proteomes" id="UP000319829">
    <property type="component" value="Unassembled WGS sequence"/>
</dbReference>
<feature type="region of interest" description="Disordered" evidence="3">
    <location>
        <begin position="120"/>
        <end position="158"/>
    </location>
</feature>
<dbReference type="GO" id="GO:0016491">
    <property type="term" value="F:oxidoreductase activity"/>
    <property type="evidence" value="ECO:0007669"/>
    <property type="project" value="UniProtKB-KW"/>
</dbReference>
<organism evidence="5 6">
    <name type="scientific">Eiseniibacteriota bacterium</name>
    <dbReference type="NCBI Taxonomy" id="2212470"/>
    <lineage>
        <taxon>Bacteria</taxon>
        <taxon>Candidatus Eiseniibacteriota</taxon>
    </lineage>
</organism>
<dbReference type="AlphaFoldDB" id="A0A538SP57"/>
<keyword evidence="2" id="KW-0520">NAD</keyword>
<protein>
    <submittedName>
        <fullName evidence="5">D-2-hydroxyacid dehydrogenase</fullName>
    </submittedName>
</protein>
<keyword evidence="1" id="KW-0560">Oxidoreductase</keyword>
<evidence type="ECO:0000313" key="6">
    <source>
        <dbReference type="Proteomes" id="UP000319829"/>
    </source>
</evidence>